<organism evidence="9 10">
    <name type="scientific">Penaeus vannamei</name>
    <name type="common">Whiteleg shrimp</name>
    <name type="synonym">Litopenaeus vannamei</name>
    <dbReference type="NCBI Taxonomy" id="6689"/>
    <lineage>
        <taxon>Eukaryota</taxon>
        <taxon>Metazoa</taxon>
        <taxon>Ecdysozoa</taxon>
        <taxon>Arthropoda</taxon>
        <taxon>Crustacea</taxon>
        <taxon>Multicrustacea</taxon>
        <taxon>Malacostraca</taxon>
        <taxon>Eumalacostraca</taxon>
        <taxon>Eucarida</taxon>
        <taxon>Decapoda</taxon>
        <taxon>Dendrobranchiata</taxon>
        <taxon>Penaeoidea</taxon>
        <taxon>Penaeidae</taxon>
        <taxon>Penaeus</taxon>
    </lineage>
</organism>
<keyword evidence="3 7" id="KW-1133">Transmembrane helix</keyword>
<feature type="compositionally biased region" description="Low complexity" evidence="6">
    <location>
        <begin position="117"/>
        <end position="127"/>
    </location>
</feature>
<evidence type="ECO:0000256" key="1">
    <source>
        <dbReference type="ARBA" id="ARBA00004167"/>
    </source>
</evidence>
<name>A0A3R7QPF9_PENVA</name>
<comment type="caution">
    <text evidence="9">The sequence shown here is derived from an EMBL/GenBank/DDBJ whole genome shotgun (WGS) entry which is preliminary data.</text>
</comment>
<dbReference type="PANTHER" id="PTHR21377">
    <property type="entry name" value="PROTEIN FAM210B, MITOCHONDRIAL"/>
    <property type="match status" value="1"/>
</dbReference>
<dbReference type="Proteomes" id="UP000283509">
    <property type="component" value="Unassembled WGS sequence"/>
</dbReference>
<dbReference type="PANTHER" id="PTHR21377:SF1">
    <property type="entry name" value="PROTEIN FAM210A"/>
    <property type="match status" value="1"/>
</dbReference>
<reference evidence="9 10" key="2">
    <citation type="submission" date="2019-01" db="EMBL/GenBank/DDBJ databases">
        <title>The decoding of complex shrimp genome reveals the adaptation for benthos swimmer, frequently molting mechanism and breeding impact on genome.</title>
        <authorList>
            <person name="Sun Y."/>
            <person name="Gao Y."/>
            <person name="Yu Y."/>
        </authorList>
    </citation>
    <scope>NUCLEOTIDE SEQUENCE [LARGE SCALE GENOMIC DNA]</scope>
    <source>
        <tissue evidence="9">Muscle</tissue>
    </source>
</reference>
<feature type="transmembrane region" description="Helical" evidence="7">
    <location>
        <begin position="175"/>
        <end position="198"/>
    </location>
</feature>
<keyword evidence="2 7" id="KW-0812">Transmembrane</keyword>
<evidence type="ECO:0000259" key="8">
    <source>
        <dbReference type="Pfam" id="PF06916"/>
    </source>
</evidence>
<evidence type="ECO:0000256" key="6">
    <source>
        <dbReference type="SAM" id="MobiDB-lite"/>
    </source>
</evidence>
<feature type="compositionally biased region" description="Basic and acidic residues" evidence="6">
    <location>
        <begin position="128"/>
        <end position="137"/>
    </location>
</feature>
<evidence type="ECO:0000256" key="5">
    <source>
        <dbReference type="ARBA" id="ARBA00023136"/>
    </source>
</evidence>
<evidence type="ECO:0000256" key="7">
    <source>
        <dbReference type="SAM" id="Phobius"/>
    </source>
</evidence>
<keyword evidence="10" id="KW-1185">Reference proteome</keyword>
<protein>
    <recommendedName>
        <fullName evidence="8">DUF1279 domain-containing protein</fullName>
    </recommendedName>
</protein>
<keyword evidence="4" id="KW-0175">Coiled coil</keyword>
<comment type="subcellular location">
    <subcellularLocation>
        <location evidence="1">Membrane</location>
        <topology evidence="1">Single-pass membrane protein</topology>
    </subcellularLocation>
</comment>
<feature type="region of interest" description="Disordered" evidence="6">
    <location>
        <begin position="117"/>
        <end position="137"/>
    </location>
</feature>
<evidence type="ECO:0000313" key="10">
    <source>
        <dbReference type="Proteomes" id="UP000283509"/>
    </source>
</evidence>
<feature type="domain" description="DUF1279" evidence="8">
    <location>
        <begin position="166"/>
        <end position="249"/>
    </location>
</feature>
<dbReference type="STRING" id="6689.A0A3R7QPF9"/>
<dbReference type="GO" id="GO:0016020">
    <property type="term" value="C:membrane"/>
    <property type="evidence" value="ECO:0007669"/>
    <property type="project" value="UniProtKB-SubCell"/>
</dbReference>
<proteinExistence type="predicted"/>
<dbReference type="Pfam" id="PF06916">
    <property type="entry name" value="FAM210A-B_dom"/>
    <property type="match status" value="1"/>
</dbReference>
<evidence type="ECO:0000256" key="4">
    <source>
        <dbReference type="ARBA" id="ARBA00023054"/>
    </source>
</evidence>
<dbReference type="EMBL" id="QCYY01000196">
    <property type="protein sequence ID" value="ROT85750.1"/>
    <property type="molecule type" value="Genomic_DNA"/>
</dbReference>
<dbReference type="OrthoDB" id="5874039at2759"/>
<evidence type="ECO:0000313" key="9">
    <source>
        <dbReference type="EMBL" id="ROT85750.1"/>
    </source>
</evidence>
<keyword evidence="5 7" id="KW-0472">Membrane</keyword>
<gene>
    <name evidence="9" type="ORF">C7M84_007553</name>
</gene>
<dbReference type="GO" id="GO:0005739">
    <property type="term" value="C:mitochondrion"/>
    <property type="evidence" value="ECO:0007669"/>
    <property type="project" value="TreeGrafter"/>
</dbReference>
<accession>A0A3R7QPF9</accession>
<evidence type="ECO:0000256" key="3">
    <source>
        <dbReference type="ARBA" id="ARBA00022989"/>
    </source>
</evidence>
<dbReference type="InterPro" id="IPR045866">
    <property type="entry name" value="FAM210A/B-like"/>
</dbReference>
<dbReference type="InterPro" id="IPR009688">
    <property type="entry name" value="FAM210A/B-like_dom"/>
</dbReference>
<reference evidence="9 10" key="1">
    <citation type="submission" date="2018-04" db="EMBL/GenBank/DDBJ databases">
        <authorList>
            <person name="Zhang X."/>
            <person name="Yuan J."/>
            <person name="Li F."/>
            <person name="Xiang J."/>
        </authorList>
    </citation>
    <scope>NUCLEOTIDE SEQUENCE [LARGE SCALE GENOMIC DNA]</scope>
    <source>
        <tissue evidence="9">Muscle</tissue>
    </source>
</reference>
<dbReference type="AlphaFoldDB" id="A0A3R7QPF9"/>
<sequence>MLRSPLHRLLPAVKQAFRVQPKVGEKICAERIQNWSYCVQRTHHVLFRTSVASGTWQRTRQQQHYSTSHYPHPFTIAVMTGSTVYQAPLSPTGLTPMPLWDLPDTTFKKCHVRLYSTKPPSNPSTPTDENHNESKSTRLRIDEEERTEMKVIISEEKKEEKVSLVQKFKLMYKQYWYVLIPVHVVTSIVWYGSFFIAAKSGVDIVPIMEKLGAGEKILSHLRNSDAGYYAIAYAMYKIATPARYTVTIGNLRPGILEKRIPSRRKESTTMIPPSFNP</sequence>
<evidence type="ECO:0000256" key="2">
    <source>
        <dbReference type="ARBA" id="ARBA00022692"/>
    </source>
</evidence>